<dbReference type="PANTHER" id="PTHR43356:SF3">
    <property type="entry name" value="PHOSPHATE ACETYLTRANSFERASE"/>
    <property type="match status" value="1"/>
</dbReference>
<evidence type="ECO:0000256" key="2">
    <source>
        <dbReference type="ARBA" id="ARBA00023315"/>
    </source>
</evidence>
<dbReference type="Pfam" id="PF01515">
    <property type="entry name" value="PTA_PTB"/>
    <property type="match status" value="1"/>
</dbReference>
<evidence type="ECO:0000313" key="4">
    <source>
        <dbReference type="EMBL" id="MBO0418521.1"/>
    </source>
</evidence>
<feature type="non-terminal residue" evidence="4">
    <location>
        <position position="1"/>
    </location>
</feature>
<dbReference type="Gene3D" id="3.40.50.10950">
    <property type="match status" value="1"/>
</dbReference>
<keyword evidence="2" id="KW-0012">Acyltransferase</keyword>
<dbReference type="InterPro" id="IPR042113">
    <property type="entry name" value="P_AcTrfase_dom1"/>
</dbReference>
<dbReference type="RefSeq" id="WP_200123292.1">
    <property type="nucleotide sequence ID" value="NZ_JAEILV010000090.1"/>
</dbReference>
<comment type="caution">
    <text evidence="4">The sequence shown here is derived from an EMBL/GenBank/DDBJ whole genome shotgun (WGS) entry which is preliminary data.</text>
</comment>
<evidence type="ECO:0000256" key="1">
    <source>
        <dbReference type="ARBA" id="ARBA00022679"/>
    </source>
</evidence>
<name>A0ABS3GU05_9NEIS</name>
<dbReference type="InterPro" id="IPR050500">
    <property type="entry name" value="Phos_Acetyltrans/Butyryltrans"/>
</dbReference>
<dbReference type="PANTHER" id="PTHR43356">
    <property type="entry name" value="PHOSPHATE ACETYLTRANSFERASE"/>
    <property type="match status" value="1"/>
</dbReference>
<keyword evidence="1" id="KW-0808">Transferase</keyword>
<feature type="domain" description="Phosphate acetyl/butaryl transferase" evidence="3">
    <location>
        <begin position="2"/>
        <end position="34"/>
    </location>
</feature>
<protein>
    <recommendedName>
        <fullName evidence="3">Phosphate acetyl/butaryl transferase domain-containing protein</fullName>
    </recommendedName>
</protein>
<organism evidence="4 5">
    <name type="scientific">Chromobacterium haemolyticum</name>
    <dbReference type="NCBI Taxonomy" id="394935"/>
    <lineage>
        <taxon>Bacteria</taxon>
        <taxon>Pseudomonadati</taxon>
        <taxon>Pseudomonadota</taxon>
        <taxon>Betaproteobacteria</taxon>
        <taxon>Neisseriales</taxon>
        <taxon>Chromobacteriaceae</taxon>
        <taxon>Chromobacterium</taxon>
    </lineage>
</organism>
<dbReference type="SUPFAM" id="SSF53659">
    <property type="entry name" value="Isocitrate/Isopropylmalate dehydrogenase-like"/>
    <property type="match status" value="1"/>
</dbReference>
<evidence type="ECO:0000313" key="5">
    <source>
        <dbReference type="Proteomes" id="UP000664349"/>
    </source>
</evidence>
<accession>A0ABS3GU05</accession>
<evidence type="ECO:0000259" key="3">
    <source>
        <dbReference type="Pfam" id="PF01515"/>
    </source>
</evidence>
<reference evidence="4 5" key="1">
    <citation type="submission" date="2021-03" db="EMBL/GenBank/DDBJ databases">
        <title>First Case of infection caused by Chromobacterium haemolyticum derived from water in China.</title>
        <authorList>
            <person name="Chen J."/>
            <person name="Liu C."/>
        </authorList>
    </citation>
    <scope>NUCLEOTIDE SEQUENCE [LARGE SCALE GENOMIC DNA]</scope>
    <source>
        <strain evidence="4 5">WJ-5</strain>
    </source>
</reference>
<dbReference type="Proteomes" id="UP000664349">
    <property type="component" value="Unassembled WGS sequence"/>
</dbReference>
<gene>
    <name evidence="4" type="ORF">J1C50_23745</name>
</gene>
<sequence length="43" mass="4539">VSVGPMLQGLRKPVNDLSRGALVDDIVYTIALTALQAEQGESI</sequence>
<proteinExistence type="predicted"/>
<dbReference type="EMBL" id="JAFLRD010000084">
    <property type="protein sequence ID" value="MBO0418521.1"/>
    <property type="molecule type" value="Genomic_DNA"/>
</dbReference>
<dbReference type="InterPro" id="IPR002505">
    <property type="entry name" value="PTA_PTB"/>
</dbReference>
<keyword evidence="5" id="KW-1185">Reference proteome</keyword>